<dbReference type="Proteomes" id="UP000255389">
    <property type="component" value="Unassembled WGS sequence"/>
</dbReference>
<protein>
    <submittedName>
        <fullName evidence="1">Uncharacterized protein</fullName>
    </submittedName>
</protein>
<dbReference type="AlphaFoldDB" id="A0A378WDZ7"/>
<evidence type="ECO:0000313" key="1">
    <source>
        <dbReference type="EMBL" id="SUA31631.1"/>
    </source>
</evidence>
<reference evidence="1 2" key="1">
    <citation type="submission" date="2018-06" db="EMBL/GenBank/DDBJ databases">
        <authorList>
            <consortium name="Pathogen Informatics"/>
            <person name="Doyle S."/>
        </authorList>
    </citation>
    <scope>NUCLEOTIDE SEQUENCE [LARGE SCALE GENOMIC DNA]</scope>
    <source>
        <strain evidence="1 2">NCTC1542</strain>
    </source>
</reference>
<evidence type="ECO:0000313" key="2">
    <source>
        <dbReference type="Proteomes" id="UP000255389"/>
    </source>
</evidence>
<proteinExistence type="predicted"/>
<name>A0A378WDZ7_MYCFO</name>
<organism evidence="1 2">
    <name type="scientific">Mycolicibacterium fortuitum</name>
    <name type="common">Mycobacterium fortuitum</name>
    <dbReference type="NCBI Taxonomy" id="1766"/>
    <lineage>
        <taxon>Bacteria</taxon>
        <taxon>Bacillati</taxon>
        <taxon>Actinomycetota</taxon>
        <taxon>Actinomycetes</taxon>
        <taxon>Mycobacteriales</taxon>
        <taxon>Mycobacteriaceae</taxon>
        <taxon>Mycolicibacterium</taxon>
    </lineage>
</organism>
<accession>A0A378WDZ7</accession>
<gene>
    <name evidence="1" type="ORF">NCTC1542_06986</name>
</gene>
<dbReference type="EMBL" id="UGQY01000006">
    <property type="protein sequence ID" value="SUA31631.1"/>
    <property type="molecule type" value="Genomic_DNA"/>
</dbReference>
<sequence>MTTARNVYLVRPWDYPAVDLPERVTPKWVGEVTASQVGDAYIAAHLVPARQDKQYKAAWRTFWRALSFNDRRRRRIVATLVGWRDEAEAELASGDLSEEQSSVLRKFRSNVNGALDRIDRESGEALAWAGVEFAKYPPEMRAMLETLVVALDEFRQGRLQAHEVVAALAVVDLDPRDRSVQIPDATRQWVRNEIAKVAGD</sequence>